<evidence type="ECO:0000313" key="2">
    <source>
        <dbReference type="EMBL" id="MFD2761731.1"/>
    </source>
</evidence>
<gene>
    <name evidence="2" type="ORF">ACFSUO_12295</name>
</gene>
<dbReference type="SUPFAM" id="SSF55729">
    <property type="entry name" value="Acyl-CoA N-acyltransferases (Nat)"/>
    <property type="match status" value="1"/>
</dbReference>
<dbReference type="PANTHER" id="PTHR43617:SF38">
    <property type="entry name" value="N-ACETYLTRANSFERASE DOMAIN-CONTAINING PROTEIN"/>
    <property type="match status" value="1"/>
</dbReference>
<reference evidence="3" key="1">
    <citation type="journal article" date="2019" name="Int. J. Syst. Evol. Microbiol.">
        <title>The Global Catalogue of Microorganisms (GCM) 10K type strain sequencing project: providing services to taxonomists for standard genome sequencing and annotation.</title>
        <authorList>
            <consortium name="The Broad Institute Genomics Platform"/>
            <consortium name="The Broad Institute Genome Sequencing Center for Infectious Disease"/>
            <person name="Wu L."/>
            <person name="Ma J."/>
        </authorList>
    </citation>
    <scope>NUCLEOTIDE SEQUENCE [LARGE SCALE GENOMIC DNA]</scope>
    <source>
        <strain evidence="3">TISTR 1535</strain>
    </source>
</reference>
<dbReference type="InterPro" id="IPR050276">
    <property type="entry name" value="MshD_Acetyltransferase"/>
</dbReference>
<dbReference type="CDD" id="cd04301">
    <property type="entry name" value="NAT_SF"/>
    <property type="match status" value="1"/>
</dbReference>
<protein>
    <submittedName>
        <fullName evidence="2">GNAT family N-acetyltransferase</fullName>
        <ecNumber evidence="2">2.3.-.-</ecNumber>
    </submittedName>
</protein>
<keyword evidence="2" id="KW-0808">Transferase</keyword>
<keyword evidence="3" id="KW-1185">Reference proteome</keyword>
<name>A0ABW5V6U8_9BACI</name>
<dbReference type="GO" id="GO:0016746">
    <property type="term" value="F:acyltransferase activity"/>
    <property type="evidence" value="ECO:0007669"/>
    <property type="project" value="UniProtKB-KW"/>
</dbReference>
<comment type="caution">
    <text evidence="2">The sequence shown here is derived from an EMBL/GenBank/DDBJ whole genome shotgun (WGS) entry which is preliminary data.</text>
</comment>
<dbReference type="EC" id="2.3.-.-" evidence="2"/>
<dbReference type="EMBL" id="JBHUNA010000027">
    <property type="protein sequence ID" value="MFD2761731.1"/>
    <property type="molecule type" value="Genomic_DNA"/>
</dbReference>
<dbReference type="RefSeq" id="WP_382394533.1">
    <property type="nucleotide sequence ID" value="NZ_JBHUNA010000027.1"/>
</dbReference>
<sequence length="145" mass="16606">MVIRKATSSELQMIQDHSEIVKKEATVGNVEANREKVIQMVSQILSAGGYYLVHAENNEVKGWIGIGKTFNFLLDEMHGIIPELYVIPRYRKQGIAGELCKEACRQLKIEGYKKVQLNVFKGNHAKKLYEKLDFYEVSSLMEKEL</sequence>
<evidence type="ECO:0000259" key="1">
    <source>
        <dbReference type="PROSITE" id="PS51186"/>
    </source>
</evidence>
<dbReference type="Gene3D" id="3.40.630.30">
    <property type="match status" value="1"/>
</dbReference>
<dbReference type="PANTHER" id="PTHR43617">
    <property type="entry name" value="L-AMINO ACID N-ACETYLTRANSFERASE"/>
    <property type="match status" value="1"/>
</dbReference>
<dbReference type="InterPro" id="IPR000182">
    <property type="entry name" value="GNAT_dom"/>
</dbReference>
<evidence type="ECO:0000313" key="3">
    <source>
        <dbReference type="Proteomes" id="UP001597502"/>
    </source>
</evidence>
<dbReference type="PROSITE" id="PS51186">
    <property type="entry name" value="GNAT"/>
    <property type="match status" value="1"/>
</dbReference>
<proteinExistence type="predicted"/>
<organism evidence="2 3">
    <name type="scientific">Lentibacillus juripiscarius</name>
    <dbReference type="NCBI Taxonomy" id="257446"/>
    <lineage>
        <taxon>Bacteria</taxon>
        <taxon>Bacillati</taxon>
        <taxon>Bacillota</taxon>
        <taxon>Bacilli</taxon>
        <taxon>Bacillales</taxon>
        <taxon>Bacillaceae</taxon>
        <taxon>Lentibacillus</taxon>
    </lineage>
</organism>
<dbReference type="Proteomes" id="UP001597502">
    <property type="component" value="Unassembled WGS sequence"/>
</dbReference>
<dbReference type="Pfam" id="PF00583">
    <property type="entry name" value="Acetyltransf_1"/>
    <property type="match status" value="1"/>
</dbReference>
<feature type="domain" description="N-acetyltransferase" evidence="1">
    <location>
        <begin position="1"/>
        <end position="145"/>
    </location>
</feature>
<accession>A0ABW5V6U8</accession>
<keyword evidence="2" id="KW-0012">Acyltransferase</keyword>
<dbReference type="InterPro" id="IPR016181">
    <property type="entry name" value="Acyl_CoA_acyltransferase"/>
</dbReference>